<dbReference type="InterPro" id="IPR040764">
    <property type="entry name" value="CvfB_WH"/>
</dbReference>
<gene>
    <name evidence="6" type="ORF">BBEV_1652</name>
</gene>
<dbReference type="InterPro" id="IPR036388">
    <property type="entry name" value="WH-like_DNA-bd_sf"/>
</dbReference>
<dbReference type="Pfam" id="PF21191">
    <property type="entry name" value="CvfB_1st"/>
    <property type="match status" value="1"/>
</dbReference>
<feature type="domain" description="Conserved virulence factor B third S1" evidence="5">
    <location>
        <begin position="149"/>
        <end position="218"/>
    </location>
</feature>
<dbReference type="AlphaFoldDB" id="A0A1D7QVH5"/>
<accession>A0A1D7QVH5</accession>
<feature type="domain" description="Conserved virulence factor B-like winged helix" evidence="3">
    <location>
        <begin position="230"/>
        <end position="282"/>
    </location>
</feature>
<dbReference type="InterPro" id="IPR048587">
    <property type="entry name" value="CvfB_S1_3rd"/>
</dbReference>
<evidence type="ECO:0000259" key="5">
    <source>
        <dbReference type="Pfam" id="PF21543"/>
    </source>
</evidence>
<dbReference type="InterPro" id="IPR048588">
    <property type="entry name" value="CvfB_S1_2nd"/>
</dbReference>
<dbReference type="InterPro" id="IPR012340">
    <property type="entry name" value="NA-bd_OB-fold"/>
</dbReference>
<dbReference type="SUPFAM" id="SSF50249">
    <property type="entry name" value="Nucleic acid-binding proteins"/>
    <property type="match status" value="1"/>
</dbReference>
<dbReference type="PIRSF" id="PIRSF012524">
    <property type="entry name" value="YitL_S1"/>
    <property type="match status" value="1"/>
</dbReference>
<dbReference type="PATRIC" id="fig|632773.3.peg.1735"/>
<sequence>MREKKAILPGIITVCHVERGIETGYVLRKDGIKILIYKDELNGVVRKGEDITVFLYENKAGDIEATMNLPEISLNSFGWGEVTHVHPRAGVFVHIGTKKDVLVSKDDLPENRSEWPQAKDKLYVILSHDRHERLIAKPVREETVRNELETANDSMTHQTIEGHVYRIIDEGTLFVSEEGYRGFIHHTMSRKALRLGQFISGKVIDVREDGTLNVSILPAMTERQMEDADIILTYLHERNGKMPLTDKTPPDLIQETLGLSKAAFKRAMGKLLKEKRVKQEDGFTFLLDEKQ</sequence>
<feature type="domain" description="Conserved virulence factor B second S1" evidence="4">
    <location>
        <begin position="77"/>
        <end position="137"/>
    </location>
</feature>
<keyword evidence="7" id="KW-1185">Reference proteome</keyword>
<evidence type="ECO:0000256" key="1">
    <source>
        <dbReference type="PIRNR" id="PIRNR012524"/>
    </source>
</evidence>
<evidence type="ECO:0000313" key="7">
    <source>
        <dbReference type="Proteomes" id="UP000094463"/>
    </source>
</evidence>
<evidence type="ECO:0008006" key="8">
    <source>
        <dbReference type="Google" id="ProtNLM"/>
    </source>
</evidence>
<dbReference type="Gene3D" id="2.40.50.140">
    <property type="entry name" value="Nucleic acid-binding proteins"/>
    <property type="match status" value="2"/>
</dbReference>
<dbReference type="RefSeq" id="WP_069365035.1">
    <property type="nucleotide sequence ID" value="NZ_CP012502.1"/>
</dbReference>
<dbReference type="Gene3D" id="1.10.10.10">
    <property type="entry name" value="Winged helix-like DNA-binding domain superfamily/Winged helix DNA-binding domain"/>
    <property type="match status" value="1"/>
</dbReference>
<name>A0A1D7QVH5_9BACI</name>
<dbReference type="KEGG" id="bbev:BBEV_1652"/>
<dbReference type="OrthoDB" id="9801597at2"/>
<evidence type="ECO:0000259" key="4">
    <source>
        <dbReference type="Pfam" id="PF21191"/>
    </source>
</evidence>
<evidence type="ECO:0000313" key="6">
    <source>
        <dbReference type="EMBL" id="AOM83013.1"/>
    </source>
</evidence>
<evidence type="ECO:0000259" key="3">
    <source>
        <dbReference type="Pfam" id="PF17783"/>
    </source>
</evidence>
<dbReference type="Pfam" id="PF17783">
    <property type="entry name" value="WHD_CvfB"/>
    <property type="match status" value="1"/>
</dbReference>
<dbReference type="PANTHER" id="PTHR37296:SF1">
    <property type="entry name" value="CONSERVED VIRULENCE FACTOR B"/>
    <property type="match status" value="1"/>
</dbReference>
<dbReference type="InterPro" id="IPR039566">
    <property type="entry name" value="CvfB_S1_st"/>
</dbReference>
<evidence type="ECO:0000259" key="2">
    <source>
        <dbReference type="Pfam" id="PF13509"/>
    </source>
</evidence>
<dbReference type="PANTHER" id="PTHR37296">
    <property type="entry name" value="CONSERVED VIRULENCE FACTOR B"/>
    <property type="match status" value="1"/>
</dbReference>
<dbReference type="Proteomes" id="UP000094463">
    <property type="component" value="Chromosome"/>
</dbReference>
<dbReference type="EMBL" id="CP012502">
    <property type="protein sequence ID" value="AOM83013.1"/>
    <property type="molecule type" value="Genomic_DNA"/>
</dbReference>
<proteinExistence type="inferred from homology"/>
<reference evidence="6 7" key="1">
    <citation type="submission" date="2015-08" db="EMBL/GenBank/DDBJ databases">
        <title>The complete genome sequence of Bacillus beveridgei MLTeJB.</title>
        <authorList>
            <person name="Hanson T.E."/>
            <person name="Mesa C."/>
            <person name="Basesman S.M."/>
            <person name="Oremland R.S."/>
        </authorList>
    </citation>
    <scope>NUCLEOTIDE SEQUENCE [LARGE SCALE GENOMIC DNA]</scope>
    <source>
        <strain evidence="6 7">MLTeJB</strain>
    </source>
</reference>
<organism evidence="6 7">
    <name type="scientific">Salisediminibacterium beveridgei</name>
    <dbReference type="NCBI Taxonomy" id="632773"/>
    <lineage>
        <taxon>Bacteria</taxon>
        <taxon>Bacillati</taxon>
        <taxon>Bacillota</taxon>
        <taxon>Bacilli</taxon>
        <taxon>Bacillales</taxon>
        <taxon>Bacillaceae</taxon>
        <taxon>Salisediminibacterium</taxon>
    </lineage>
</organism>
<dbReference type="Pfam" id="PF21543">
    <property type="entry name" value="CvfB_2nd"/>
    <property type="match status" value="1"/>
</dbReference>
<dbReference type="InterPro" id="IPR014464">
    <property type="entry name" value="CvfB_fam"/>
</dbReference>
<comment type="similarity">
    <text evidence="1">Belongs to the CvfB family.</text>
</comment>
<feature type="domain" description="Conserved virulence factor B first S1" evidence="2">
    <location>
        <begin position="10"/>
        <end position="67"/>
    </location>
</feature>
<protein>
    <recommendedName>
        <fullName evidence="8">S1 motif domain-containing protein</fullName>
    </recommendedName>
</protein>
<dbReference type="STRING" id="632773.BBEV_1652"/>
<dbReference type="Pfam" id="PF13509">
    <property type="entry name" value="S1_2"/>
    <property type="match status" value="1"/>
</dbReference>